<dbReference type="InterPro" id="IPR016278">
    <property type="entry name" value="DUSP12"/>
</dbReference>
<dbReference type="PROSITE" id="PS50056">
    <property type="entry name" value="TYR_PHOSPHATASE_2"/>
    <property type="match status" value="1"/>
</dbReference>
<dbReference type="InterPro" id="IPR000387">
    <property type="entry name" value="Tyr_Pase_dom"/>
</dbReference>
<dbReference type="EC" id="3.1.3.48" evidence="2"/>
<dbReference type="Pfam" id="PF00782">
    <property type="entry name" value="DSPc"/>
    <property type="match status" value="1"/>
</dbReference>
<dbReference type="WBParaSite" id="ACRNAN_scaffold2525.g18432.t1">
    <property type="protein sequence ID" value="ACRNAN_scaffold2525.g18432.t1"/>
    <property type="gene ID" value="ACRNAN_scaffold2525.g18432"/>
</dbReference>
<feature type="domain" description="Tyrosine specific protein phosphatases" evidence="7">
    <location>
        <begin position="34"/>
        <end position="89"/>
    </location>
</feature>
<dbReference type="Gene3D" id="3.90.190.10">
    <property type="entry name" value="Protein tyrosine phosphatase superfamily"/>
    <property type="match status" value="1"/>
</dbReference>
<evidence type="ECO:0000259" key="6">
    <source>
        <dbReference type="PROSITE" id="PS50054"/>
    </source>
</evidence>
<dbReference type="PROSITE" id="PS50054">
    <property type="entry name" value="TYR_PHOSPHATASE_DUAL"/>
    <property type="match status" value="1"/>
</dbReference>
<proteinExistence type="inferred from homology"/>
<evidence type="ECO:0000313" key="9">
    <source>
        <dbReference type="WBParaSite" id="ACRNAN_scaffold2525.g18432.t1"/>
    </source>
</evidence>
<evidence type="ECO:0000259" key="7">
    <source>
        <dbReference type="PROSITE" id="PS50056"/>
    </source>
</evidence>
<evidence type="ECO:0000256" key="4">
    <source>
        <dbReference type="ARBA" id="ARBA00022912"/>
    </source>
</evidence>
<name>A0A914DEU0_9BILA</name>
<evidence type="ECO:0000256" key="3">
    <source>
        <dbReference type="ARBA" id="ARBA00022801"/>
    </source>
</evidence>
<comment type="similarity">
    <text evidence="1">Belongs to the protein-tyrosine phosphatase family. Non-receptor class dual specificity subfamily.</text>
</comment>
<dbReference type="AlphaFoldDB" id="A0A914DEU0"/>
<dbReference type="PANTHER" id="PTHR45848:SF4">
    <property type="entry name" value="DUAL SPECIFICITY PROTEIN PHOSPHATASE 12"/>
    <property type="match status" value="1"/>
</dbReference>
<evidence type="ECO:0000256" key="2">
    <source>
        <dbReference type="ARBA" id="ARBA00013064"/>
    </source>
</evidence>
<feature type="active site" description="Phosphocysteine intermediate" evidence="5">
    <location>
        <position position="54"/>
    </location>
</feature>
<dbReference type="InterPro" id="IPR029021">
    <property type="entry name" value="Prot-tyrosine_phosphatase-like"/>
</dbReference>
<evidence type="ECO:0000256" key="5">
    <source>
        <dbReference type="PIRSR" id="PIRSR000941-50"/>
    </source>
</evidence>
<dbReference type="InterPro" id="IPR000340">
    <property type="entry name" value="Dual-sp_phosphatase_cat-dom"/>
</dbReference>
<dbReference type="PANTHER" id="PTHR45848">
    <property type="entry name" value="DUAL SPECIFICITY PROTEIN PHOSPHATASE 12 FAMILY MEMBER"/>
    <property type="match status" value="1"/>
</dbReference>
<dbReference type="GO" id="GO:0004725">
    <property type="term" value="F:protein tyrosine phosphatase activity"/>
    <property type="evidence" value="ECO:0007669"/>
    <property type="project" value="UniProtKB-EC"/>
</dbReference>
<dbReference type="SUPFAM" id="SSF52799">
    <property type="entry name" value="(Phosphotyrosine protein) phosphatases II"/>
    <property type="match status" value="1"/>
</dbReference>
<feature type="domain" description="Tyrosine-protein phosphatase" evidence="6">
    <location>
        <begin position="1"/>
        <end position="110"/>
    </location>
</feature>
<dbReference type="PIRSF" id="PIRSF000941">
    <property type="entry name" value="DUSP12"/>
    <property type="match status" value="1"/>
</dbReference>
<organism evidence="8 9">
    <name type="scientific">Acrobeloides nanus</name>
    <dbReference type="NCBI Taxonomy" id="290746"/>
    <lineage>
        <taxon>Eukaryota</taxon>
        <taxon>Metazoa</taxon>
        <taxon>Ecdysozoa</taxon>
        <taxon>Nematoda</taxon>
        <taxon>Chromadorea</taxon>
        <taxon>Rhabditida</taxon>
        <taxon>Tylenchina</taxon>
        <taxon>Cephalobomorpha</taxon>
        <taxon>Cephaloboidea</taxon>
        <taxon>Cephalobidae</taxon>
        <taxon>Acrobeloides</taxon>
    </lineage>
</organism>
<protein>
    <recommendedName>
        <fullName evidence="2">protein-tyrosine-phosphatase</fullName>
        <ecNumber evidence="2">3.1.3.48</ecNumber>
    </recommendedName>
</protein>
<dbReference type="SMART" id="SM00195">
    <property type="entry name" value="DSPc"/>
    <property type="match status" value="1"/>
</dbReference>
<accession>A0A914DEU0</accession>
<dbReference type="Proteomes" id="UP000887540">
    <property type="component" value="Unplaced"/>
</dbReference>
<dbReference type="GO" id="GO:0005634">
    <property type="term" value="C:nucleus"/>
    <property type="evidence" value="ECO:0007669"/>
    <property type="project" value="TreeGrafter"/>
</dbReference>
<keyword evidence="3" id="KW-0378">Hydrolase</keyword>
<evidence type="ECO:0000313" key="8">
    <source>
        <dbReference type="Proteomes" id="UP000887540"/>
    </source>
</evidence>
<dbReference type="CDD" id="cd14498">
    <property type="entry name" value="DSP"/>
    <property type="match status" value="1"/>
</dbReference>
<evidence type="ECO:0000256" key="1">
    <source>
        <dbReference type="ARBA" id="ARBA00008601"/>
    </source>
</evidence>
<dbReference type="GO" id="GO:0008138">
    <property type="term" value="F:protein tyrosine/serine/threonine phosphatase activity"/>
    <property type="evidence" value="ECO:0007669"/>
    <property type="project" value="InterPro"/>
</dbReference>
<keyword evidence="8" id="KW-1185">Reference proteome</keyword>
<keyword evidence="4" id="KW-0904">Protein phosphatase</keyword>
<dbReference type="InterPro" id="IPR020422">
    <property type="entry name" value="TYR_PHOSPHATASE_DUAL_dom"/>
</dbReference>
<reference evidence="9" key="1">
    <citation type="submission" date="2022-11" db="UniProtKB">
        <authorList>
            <consortium name="WormBaseParasite"/>
        </authorList>
    </citation>
    <scope>IDENTIFICATION</scope>
</reference>
<sequence length="319" mass="36317">MSIPEHKKLKNIKYKFVFIIDMVTQDILAKNLLEDSIKFVEEAIANGGNVLVHCEVGISRSVTIVAGYLMRKFQWTPEKAITFIKQSRPIASPNSSFLKQLEIFFSLGFKADIGTIANSQEYRNFCASTGNMVQYIDLGLGASLSPSTSVDNEQEMTPLADLKNSINPTKRFCCQKCRKELFHNTHLMYHKRGKGTNLDEFNSDNFGGEKVEDEQCMFEYLITPMKWMDLQGSYKGKINCPKCNLTLGKFIWGGRQCDGTNNKECKAHISPWIYIQRRQVDMFNVPKTNPTVNIIEAETTESKSEVIENKTEEEITRST</sequence>